<dbReference type="RefSeq" id="WP_191283812.1">
    <property type="nucleotide sequence ID" value="NZ_BNAI01000006.1"/>
</dbReference>
<dbReference type="EMBL" id="BNAI01000006">
    <property type="protein sequence ID" value="GHF22502.1"/>
    <property type="molecule type" value="Genomic_DNA"/>
</dbReference>
<comment type="caution">
    <text evidence="1">The sequence shown here is derived from an EMBL/GenBank/DDBJ whole genome shotgun (WGS) entry which is preliminary data.</text>
</comment>
<name>A0A8J3GSA3_9MICO</name>
<evidence type="ECO:0000313" key="2">
    <source>
        <dbReference type="Proteomes" id="UP000617531"/>
    </source>
</evidence>
<sequence>MPEPLAPLKTPVPSALRPLAIQASVENLDLAVGLHLEFGFDIVLTASSDPRRNPYATLEAASRTFYERTGSYAQLDANRYAGPNRKMGASDLRVDWAQKQIQLGAPLILTDAGYIDGDIAQVREAIASAEELQSILDKPVLATLAVAAPMLRNFRTELVDLVGNSTVSIGLALGHAADPLSSIQVVGALIELLSLGKVHPRRIDLSGIGALAFGAPGVSIGTTATLRHVYPAKKGGGNTSQWWSTLVPGTMSWRTHDKVMDAASTFTDHHFWQCGCDYCFGRAISIAIQSEAAAVLHNFATIKSLAERVLSSPDSRLSWFEMCQHAQTYAYEVMSESGPGWEPQDYLGAWLSNKPVRVPN</sequence>
<accession>A0A8J3GSA3</accession>
<evidence type="ECO:0000313" key="1">
    <source>
        <dbReference type="EMBL" id="GHF22502.1"/>
    </source>
</evidence>
<dbReference type="Proteomes" id="UP000617531">
    <property type="component" value="Unassembled WGS sequence"/>
</dbReference>
<reference evidence="1" key="1">
    <citation type="journal article" date="2014" name="Int. J. Syst. Evol. Microbiol.">
        <title>Complete genome sequence of Corynebacterium casei LMG S-19264T (=DSM 44701T), isolated from a smear-ripened cheese.</title>
        <authorList>
            <consortium name="US DOE Joint Genome Institute (JGI-PGF)"/>
            <person name="Walter F."/>
            <person name="Albersmeier A."/>
            <person name="Kalinowski J."/>
            <person name="Ruckert C."/>
        </authorList>
    </citation>
    <scope>NUCLEOTIDE SEQUENCE</scope>
    <source>
        <strain evidence="1">CGMCC 1.16548</strain>
    </source>
</reference>
<dbReference type="AlphaFoldDB" id="A0A8J3GSA3"/>
<protein>
    <submittedName>
        <fullName evidence="1">Uncharacterized protein</fullName>
    </submittedName>
</protein>
<organism evidence="1 2">
    <name type="scientific">Pseudolysinimonas yzui</name>
    <dbReference type="NCBI Taxonomy" id="2708254"/>
    <lineage>
        <taxon>Bacteria</taxon>
        <taxon>Bacillati</taxon>
        <taxon>Actinomycetota</taxon>
        <taxon>Actinomycetes</taxon>
        <taxon>Micrococcales</taxon>
        <taxon>Microbacteriaceae</taxon>
        <taxon>Pseudolysinimonas</taxon>
    </lineage>
</organism>
<reference evidence="1" key="2">
    <citation type="submission" date="2020-09" db="EMBL/GenBank/DDBJ databases">
        <authorList>
            <person name="Sun Q."/>
            <person name="Zhou Y."/>
        </authorList>
    </citation>
    <scope>NUCLEOTIDE SEQUENCE</scope>
    <source>
        <strain evidence="1">CGMCC 1.16548</strain>
    </source>
</reference>
<proteinExistence type="predicted"/>
<gene>
    <name evidence="1" type="ORF">GCM10011600_24520</name>
</gene>
<keyword evidence="2" id="KW-1185">Reference proteome</keyword>